<reference evidence="2 3" key="1">
    <citation type="submission" date="2020-03" db="EMBL/GenBank/DDBJ databases">
        <title>Soil Listeria distribution.</title>
        <authorList>
            <person name="Liao J."/>
            <person name="Wiedmann M."/>
        </authorList>
    </citation>
    <scope>NUCLEOTIDE SEQUENCE [LARGE SCALE GENOMIC DNA]</scope>
    <source>
        <strain evidence="2 3">FSL L7-0123</strain>
    </source>
</reference>
<organism evidence="2 3">
    <name type="scientific">Listeria cossartiae subsp. cayugensis</name>
    <dbReference type="NCBI Taxonomy" id="2713505"/>
    <lineage>
        <taxon>Bacteria</taxon>
        <taxon>Bacillati</taxon>
        <taxon>Bacillota</taxon>
        <taxon>Bacilli</taxon>
        <taxon>Bacillales</taxon>
        <taxon>Listeriaceae</taxon>
        <taxon>Listeria</taxon>
        <taxon>Listeria cossartiae</taxon>
    </lineage>
</organism>
<feature type="transmembrane region" description="Helical" evidence="1">
    <location>
        <begin position="40"/>
        <end position="62"/>
    </location>
</feature>
<evidence type="ECO:0000313" key="3">
    <source>
        <dbReference type="Proteomes" id="UP000559864"/>
    </source>
</evidence>
<dbReference type="Proteomes" id="UP000559864">
    <property type="component" value="Unassembled WGS sequence"/>
</dbReference>
<accession>A0A7X1DBI6</accession>
<comment type="caution">
    <text evidence="2">The sequence shown here is derived from an EMBL/GenBank/DDBJ whole genome shotgun (WGS) entry which is preliminary data.</text>
</comment>
<keyword evidence="1" id="KW-0812">Transmembrane</keyword>
<dbReference type="RefSeq" id="WP_185604520.1">
    <property type="nucleotide sequence ID" value="NZ_JAARZC010000001.1"/>
</dbReference>
<keyword evidence="1" id="KW-0472">Membrane</keyword>
<name>A0A7X1DBI6_9LIST</name>
<sequence>MRKIWKKPVLVVALLLLAASVVSLFGYAAHMPYFRDSELGWIITSLIAGLMTLIFSYIGDYLEMKKARSKVR</sequence>
<dbReference type="EMBL" id="JAARZC010000001">
    <property type="protein sequence ID" value="MBC2249678.1"/>
    <property type="molecule type" value="Genomic_DNA"/>
</dbReference>
<protein>
    <submittedName>
        <fullName evidence="2">Uncharacterized protein</fullName>
    </submittedName>
</protein>
<dbReference type="AlphaFoldDB" id="A0A7X1DBI6"/>
<evidence type="ECO:0000256" key="1">
    <source>
        <dbReference type="SAM" id="Phobius"/>
    </source>
</evidence>
<keyword evidence="1" id="KW-1133">Transmembrane helix</keyword>
<gene>
    <name evidence="2" type="ORF">HCB49_06600</name>
</gene>
<proteinExistence type="predicted"/>
<evidence type="ECO:0000313" key="2">
    <source>
        <dbReference type="EMBL" id="MBC2249678.1"/>
    </source>
</evidence>